<proteinExistence type="predicted"/>
<reference evidence="1" key="1">
    <citation type="journal article" date="2014" name="Front. Microbiol.">
        <title>High frequency of phylogenetically diverse reductive dehalogenase-homologous genes in deep subseafloor sedimentary metagenomes.</title>
        <authorList>
            <person name="Kawai M."/>
            <person name="Futagami T."/>
            <person name="Toyoda A."/>
            <person name="Takaki Y."/>
            <person name="Nishi S."/>
            <person name="Hori S."/>
            <person name="Arai W."/>
            <person name="Tsubouchi T."/>
            <person name="Morono Y."/>
            <person name="Uchiyama I."/>
            <person name="Ito T."/>
            <person name="Fujiyama A."/>
            <person name="Inagaki F."/>
            <person name="Takami H."/>
        </authorList>
    </citation>
    <scope>NUCLEOTIDE SEQUENCE</scope>
    <source>
        <strain evidence="1">Expedition CK06-06</strain>
    </source>
</reference>
<name>X0TI34_9ZZZZ</name>
<dbReference type="AlphaFoldDB" id="X0TI34"/>
<sequence length="32" mass="3547">NELGQRAGSYQYKVHGQASQNLTSSQYALSYP</sequence>
<dbReference type="EMBL" id="BARS01018297">
    <property type="protein sequence ID" value="GAF92894.1"/>
    <property type="molecule type" value="Genomic_DNA"/>
</dbReference>
<protein>
    <submittedName>
        <fullName evidence="1">Uncharacterized protein</fullName>
    </submittedName>
</protein>
<evidence type="ECO:0000313" key="1">
    <source>
        <dbReference type="EMBL" id="GAF92894.1"/>
    </source>
</evidence>
<feature type="non-terminal residue" evidence="1">
    <location>
        <position position="1"/>
    </location>
</feature>
<comment type="caution">
    <text evidence="1">The sequence shown here is derived from an EMBL/GenBank/DDBJ whole genome shotgun (WGS) entry which is preliminary data.</text>
</comment>
<gene>
    <name evidence="1" type="ORF">S01H1_29789</name>
</gene>
<accession>X0TI34</accession>
<organism evidence="1">
    <name type="scientific">marine sediment metagenome</name>
    <dbReference type="NCBI Taxonomy" id="412755"/>
    <lineage>
        <taxon>unclassified sequences</taxon>
        <taxon>metagenomes</taxon>
        <taxon>ecological metagenomes</taxon>
    </lineage>
</organism>